<evidence type="ECO:0000256" key="1">
    <source>
        <dbReference type="SAM" id="SignalP"/>
    </source>
</evidence>
<reference evidence="2" key="2">
    <citation type="submission" date="2020-09" db="EMBL/GenBank/DDBJ databases">
        <authorList>
            <person name="Sun Q."/>
            <person name="Ohkuma M."/>
        </authorList>
    </citation>
    <scope>NUCLEOTIDE SEQUENCE</scope>
    <source>
        <strain evidence="2">JCM 3090</strain>
    </source>
</reference>
<dbReference type="EMBL" id="BMQB01000006">
    <property type="protein sequence ID" value="GGJ99032.1"/>
    <property type="molecule type" value="Genomic_DNA"/>
</dbReference>
<sequence>MRRINVVVTGAVAALAIVPAPGTAAPPTRAGADALVVRAKDATTGKPVQGFCTEVSASVGSWIKCTEGTSTSITFTGLPTDQMLTVDTSQDLSRYPQRYYVESIAGVEPQMPREFTSVLEVGGVISTSVKRRSTGAPVERADVNIRPLFDTQLRHVQGAVVSDPAGAAISDPVPAGPYNLYSSAAGLGAQWVGTAGGSGQQRQAAVVTVAPGRTTSAPQVLFDEPGRLAGRVLRPNGSPYGKLLHLGTDVRPCYESPLPTGSGVGWKTREDGSYDYDLGPYEWSLSLNFGAGGTEFPTQWAGGAVNVADAQTVRVESGRTTTWSPRLVAGVEVKGAVTPAHRRGVVRLCDAETGELSGQGKVDRDDQYTLVVPAGHTYKAYAENNDDTHTPRSGWHDNAHTLATAKPLHIPAVPGPVTVNLRFPV</sequence>
<comment type="caution">
    <text evidence="2">The sequence shown here is derived from an EMBL/GenBank/DDBJ whole genome shotgun (WGS) entry which is preliminary data.</text>
</comment>
<accession>A0A8J3B7J7</accession>
<evidence type="ECO:0000313" key="2">
    <source>
        <dbReference type="EMBL" id="GGJ99032.1"/>
    </source>
</evidence>
<feature type="chain" id="PRO_5035159233" evidence="1">
    <location>
        <begin position="25"/>
        <end position="425"/>
    </location>
</feature>
<reference evidence="2" key="1">
    <citation type="journal article" date="2014" name="Int. J. Syst. Evol. Microbiol.">
        <title>Complete genome sequence of Corynebacterium casei LMG S-19264T (=DSM 44701T), isolated from a smear-ripened cheese.</title>
        <authorList>
            <consortium name="US DOE Joint Genome Institute (JGI-PGF)"/>
            <person name="Walter F."/>
            <person name="Albersmeier A."/>
            <person name="Kalinowski J."/>
            <person name="Ruckert C."/>
        </authorList>
    </citation>
    <scope>NUCLEOTIDE SEQUENCE</scope>
    <source>
        <strain evidence="2">JCM 3090</strain>
    </source>
</reference>
<keyword evidence="3" id="KW-1185">Reference proteome</keyword>
<proteinExistence type="predicted"/>
<dbReference type="Proteomes" id="UP000649739">
    <property type="component" value="Unassembled WGS sequence"/>
</dbReference>
<protein>
    <submittedName>
        <fullName evidence="2">Uncharacterized protein</fullName>
    </submittedName>
</protein>
<gene>
    <name evidence="2" type="ORF">GCM10010123_31220</name>
</gene>
<feature type="signal peptide" evidence="1">
    <location>
        <begin position="1"/>
        <end position="24"/>
    </location>
</feature>
<evidence type="ECO:0000313" key="3">
    <source>
        <dbReference type="Proteomes" id="UP000649739"/>
    </source>
</evidence>
<name>A0A8J3B7J7_9ACTN</name>
<dbReference type="AlphaFoldDB" id="A0A8J3B7J7"/>
<keyword evidence="1" id="KW-0732">Signal</keyword>
<organism evidence="2 3">
    <name type="scientific">Pilimelia anulata</name>
    <dbReference type="NCBI Taxonomy" id="53371"/>
    <lineage>
        <taxon>Bacteria</taxon>
        <taxon>Bacillati</taxon>
        <taxon>Actinomycetota</taxon>
        <taxon>Actinomycetes</taxon>
        <taxon>Micromonosporales</taxon>
        <taxon>Micromonosporaceae</taxon>
        <taxon>Pilimelia</taxon>
    </lineage>
</organism>